<dbReference type="EMBL" id="JAHZIK010001570">
    <property type="protein sequence ID" value="MBW7459292.1"/>
    <property type="molecule type" value="Genomic_DNA"/>
</dbReference>
<name>A0ABS7CEE0_9BACL</name>
<gene>
    <name evidence="1" type="ORF">K0U00_35090</name>
</gene>
<evidence type="ECO:0008006" key="3">
    <source>
        <dbReference type="Google" id="ProtNLM"/>
    </source>
</evidence>
<proteinExistence type="predicted"/>
<dbReference type="Gene3D" id="2.60.120.620">
    <property type="entry name" value="q2cbj1_9rhob like domain"/>
    <property type="match status" value="1"/>
</dbReference>
<reference evidence="1 2" key="1">
    <citation type="submission" date="2021-07" db="EMBL/GenBank/DDBJ databases">
        <title>Paenibacillus radiodurans sp. nov., isolated from the southeastern edge of Tengger Desert.</title>
        <authorList>
            <person name="Zhang G."/>
        </authorList>
    </citation>
    <scope>NUCLEOTIDE SEQUENCE [LARGE SCALE GENOMIC DNA]</scope>
    <source>
        <strain evidence="1 2">CCM 7311</strain>
    </source>
</reference>
<dbReference type="SUPFAM" id="SSF51197">
    <property type="entry name" value="Clavaminate synthase-like"/>
    <property type="match status" value="1"/>
</dbReference>
<evidence type="ECO:0000313" key="1">
    <source>
        <dbReference type="EMBL" id="MBW7459292.1"/>
    </source>
</evidence>
<sequence>MRKVAVNPQEINERLYPIKTVHTPLASGAEFTGEHIRQFYEQGFLAIENMLSDAEIQSAVQAISDIIGDPDTGAQVEFVKPRSELAPGEEMELAVRKVHNFVDVEPR</sequence>
<organism evidence="1 2">
    <name type="scientific">Paenibacillus sepulcri</name>
    <dbReference type="NCBI Taxonomy" id="359917"/>
    <lineage>
        <taxon>Bacteria</taxon>
        <taxon>Bacillati</taxon>
        <taxon>Bacillota</taxon>
        <taxon>Bacilli</taxon>
        <taxon>Bacillales</taxon>
        <taxon>Paenibacillaceae</taxon>
        <taxon>Paenibacillus</taxon>
    </lineage>
</organism>
<keyword evidence="2" id="KW-1185">Reference proteome</keyword>
<dbReference type="Proteomes" id="UP001519887">
    <property type="component" value="Unassembled WGS sequence"/>
</dbReference>
<evidence type="ECO:0000313" key="2">
    <source>
        <dbReference type="Proteomes" id="UP001519887"/>
    </source>
</evidence>
<accession>A0ABS7CEE0</accession>
<comment type="caution">
    <text evidence="1">The sequence shown here is derived from an EMBL/GenBank/DDBJ whole genome shotgun (WGS) entry which is preliminary data.</text>
</comment>
<feature type="non-terminal residue" evidence="1">
    <location>
        <position position="107"/>
    </location>
</feature>
<protein>
    <recommendedName>
        <fullName evidence="3">Phytanoyl-CoA dioxygenase</fullName>
    </recommendedName>
</protein>